<dbReference type="eggNOG" id="COG0241">
    <property type="taxonomic scope" value="Bacteria"/>
</dbReference>
<evidence type="ECO:0000256" key="9">
    <source>
        <dbReference type="ARBA" id="ARBA00022801"/>
    </source>
</evidence>
<evidence type="ECO:0000256" key="7">
    <source>
        <dbReference type="ARBA" id="ARBA00022490"/>
    </source>
</evidence>
<dbReference type="GO" id="GO:0046872">
    <property type="term" value="F:metal ion binding"/>
    <property type="evidence" value="ECO:0007669"/>
    <property type="project" value="UniProtKB-KW"/>
</dbReference>
<dbReference type="GO" id="GO:0005975">
    <property type="term" value="P:carbohydrate metabolic process"/>
    <property type="evidence" value="ECO:0007669"/>
    <property type="project" value="InterPro"/>
</dbReference>
<dbReference type="InterPro" id="IPR006543">
    <property type="entry name" value="Histidinol-phos"/>
</dbReference>
<dbReference type="InterPro" id="IPR004446">
    <property type="entry name" value="Heptose_bisP_phosphatase"/>
</dbReference>
<feature type="active site" description="Nucleophile" evidence="15">
    <location>
        <position position="10"/>
    </location>
</feature>
<evidence type="ECO:0000256" key="17">
    <source>
        <dbReference type="PIRSR" id="PIRSR004682-4"/>
    </source>
</evidence>
<dbReference type="HOGENOM" id="CLU_085077_2_0_6"/>
<accession>L0H2Q1</accession>
<evidence type="ECO:0000256" key="15">
    <source>
        <dbReference type="PIRSR" id="PIRSR004682-1"/>
    </source>
</evidence>
<dbReference type="Gene3D" id="3.40.50.1000">
    <property type="entry name" value="HAD superfamily/HAD-like"/>
    <property type="match status" value="1"/>
</dbReference>
<feature type="site" description="Contributes to substrate recognition" evidence="16">
    <location>
        <position position="103"/>
    </location>
</feature>
<evidence type="ECO:0000256" key="2">
    <source>
        <dbReference type="ARBA" id="ARBA00001946"/>
    </source>
</evidence>
<dbReference type="Pfam" id="PF13242">
    <property type="entry name" value="Hydrolase_like"/>
    <property type="match status" value="1"/>
</dbReference>
<feature type="site" description="Stabilizes the phosphoryl group" evidence="16">
    <location>
        <position position="53"/>
    </location>
</feature>
<dbReference type="GO" id="GO:0005737">
    <property type="term" value="C:cytoplasm"/>
    <property type="evidence" value="ECO:0007669"/>
    <property type="project" value="UniProtKB-SubCell"/>
</dbReference>
<evidence type="ECO:0000256" key="13">
    <source>
        <dbReference type="ARBA" id="ARBA00061616"/>
    </source>
</evidence>
<proteinExistence type="inferred from homology"/>
<dbReference type="PANTHER" id="PTHR42891:SF1">
    <property type="entry name" value="D-GLYCERO-BETA-D-MANNO-HEPTOSE-1,7-BISPHOSPHATE 7-PHOSPHATASE"/>
    <property type="match status" value="1"/>
</dbReference>
<comment type="subunit">
    <text evidence="6">Monomer.</text>
</comment>
<dbReference type="PANTHER" id="PTHR42891">
    <property type="entry name" value="D-GLYCERO-BETA-D-MANNO-HEPTOSE-1,7-BISPHOSPHATE 7-PHOSPHATASE"/>
    <property type="match status" value="1"/>
</dbReference>
<dbReference type="STRING" id="765912.Thimo_3686"/>
<feature type="binding site" evidence="17">
    <location>
        <position position="100"/>
    </location>
    <ligand>
        <name>Zn(2+)</name>
        <dbReference type="ChEBI" id="CHEBI:29105"/>
    </ligand>
</feature>
<keyword evidence="10 17" id="KW-0862">Zinc</keyword>
<keyword evidence="19" id="KW-1185">Reference proteome</keyword>
<dbReference type="EMBL" id="CP003051">
    <property type="protein sequence ID" value="AGA92342.1"/>
    <property type="molecule type" value="Genomic_DNA"/>
</dbReference>
<evidence type="ECO:0000256" key="5">
    <source>
        <dbReference type="ARBA" id="ARBA00004708"/>
    </source>
</evidence>
<dbReference type="PIRSF" id="PIRSF004682">
    <property type="entry name" value="GmhB"/>
    <property type="match status" value="1"/>
</dbReference>
<evidence type="ECO:0000313" key="18">
    <source>
        <dbReference type="EMBL" id="AGA92342.1"/>
    </source>
</evidence>
<feature type="binding site" evidence="17">
    <location>
        <position position="129"/>
    </location>
    <ligand>
        <name>Mg(2+)</name>
        <dbReference type="ChEBI" id="CHEBI:18420"/>
    </ligand>
</feature>
<dbReference type="CDD" id="cd07503">
    <property type="entry name" value="HAD_HisB-N"/>
    <property type="match status" value="1"/>
</dbReference>
<organism evidence="18 19">
    <name type="scientific">Thioflavicoccus mobilis 8321</name>
    <dbReference type="NCBI Taxonomy" id="765912"/>
    <lineage>
        <taxon>Bacteria</taxon>
        <taxon>Pseudomonadati</taxon>
        <taxon>Pseudomonadota</taxon>
        <taxon>Gammaproteobacteria</taxon>
        <taxon>Chromatiales</taxon>
        <taxon>Chromatiaceae</taxon>
        <taxon>Thioflavicoccus</taxon>
    </lineage>
</organism>
<evidence type="ECO:0000256" key="1">
    <source>
        <dbReference type="ARBA" id="ARBA00001226"/>
    </source>
</evidence>
<comment type="catalytic activity">
    <reaction evidence="1">
        <text>D-glycero-beta-D-manno-heptose 1,7-bisphosphate + H2O = D-glycero-beta-D-manno-heptose 1-phosphate + phosphate</text>
        <dbReference type="Rhea" id="RHEA:28518"/>
        <dbReference type="ChEBI" id="CHEBI:15377"/>
        <dbReference type="ChEBI" id="CHEBI:43474"/>
        <dbReference type="ChEBI" id="CHEBI:60208"/>
        <dbReference type="ChEBI" id="CHEBI:61593"/>
        <dbReference type="EC" id="3.1.3.82"/>
    </reaction>
</comment>
<keyword evidence="8 17" id="KW-0479">Metal-binding</keyword>
<evidence type="ECO:0000256" key="6">
    <source>
        <dbReference type="ARBA" id="ARBA00011245"/>
    </source>
</evidence>
<evidence type="ECO:0000256" key="10">
    <source>
        <dbReference type="ARBA" id="ARBA00022833"/>
    </source>
</evidence>
<keyword evidence="7 14" id="KW-0963">Cytoplasm</keyword>
<keyword evidence="12 14" id="KW-0119">Carbohydrate metabolism</keyword>
<evidence type="ECO:0000256" key="4">
    <source>
        <dbReference type="ARBA" id="ARBA00004496"/>
    </source>
</evidence>
<keyword evidence="11 17" id="KW-0460">Magnesium</keyword>
<dbReference type="EC" id="3.1.3.-" evidence="14"/>
<dbReference type="InterPro" id="IPR006549">
    <property type="entry name" value="HAD-SF_hydro_IIIA"/>
</dbReference>
<name>L0H2Q1_9GAMM</name>
<comment type="pathway">
    <text evidence="5">Nucleotide-sugar biosynthesis; ADP-L-glycero-beta-D-manno-heptose biosynthesis; ADP-L-glycero-beta-D-manno-heptose from D-glycero-beta-D-manno-heptose 7-phosphate: step 2/4.</text>
</comment>
<feature type="binding site" evidence="17">
    <location>
        <position position="94"/>
    </location>
    <ligand>
        <name>Zn(2+)</name>
        <dbReference type="ChEBI" id="CHEBI:29105"/>
    </ligand>
</feature>
<gene>
    <name evidence="18" type="ORF">Thimo_3686</name>
</gene>
<dbReference type="InterPro" id="IPR036412">
    <property type="entry name" value="HAD-like_sf"/>
</dbReference>
<keyword evidence="9 14" id="KW-0378">Hydrolase</keyword>
<dbReference type="FunFam" id="3.40.50.1000:FF:000168">
    <property type="entry name" value="D,D-heptose 1,7-bisphosphate phosphatase"/>
    <property type="match status" value="1"/>
</dbReference>
<feature type="binding site" evidence="17">
    <location>
        <position position="102"/>
    </location>
    <ligand>
        <name>Zn(2+)</name>
        <dbReference type="ChEBI" id="CHEBI:29105"/>
    </ligand>
</feature>
<evidence type="ECO:0000256" key="11">
    <source>
        <dbReference type="ARBA" id="ARBA00022842"/>
    </source>
</evidence>
<feature type="binding site" evidence="17">
    <location>
        <position position="12"/>
    </location>
    <ligand>
        <name>Mg(2+)</name>
        <dbReference type="ChEBI" id="CHEBI:18420"/>
    </ligand>
</feature>
<protein>
    <recommendedName>
        <fullName evidence="14">D,D-heptose 1,7-bisphosphate phosphatase</fullName>
        <ecNumber evidence="14">3.1.3.-</ecNumber>
    </recommendedName>
</protein>
<feature type="binding site" evidence="17">
    <location>
        <position position="92"/>
    </location>
    <ligand>
        <name>Zn(2+)</name>
        <dbReference type="ChEBI" id="CHEBI:29105"/>
    </ligand>
</feature>
<dbReference type="SUPFAM" id="SSF56784">
    <property type="entry name" value="HAD-like"/>
    <property type="match status" value="1"/>
</dbReference>
<comment type="cofactor">
    <cofactor evidence="3 17">
        <name>Zn(2+)</name>
        <dbReference type="ChEBI" id="CHEBI:29105"/>
    </cofactor>
</comment>
<comment type="cofactor">
    <cofactor evidence="2 17">
        <name>Mg(2+)</name>
        <dbReference type="ChEBI" id="CHEBI:18420"/>
    </cofactor>
</comment>
<dbReference type="AlphaFoldDB" id="L0H2Q1"/>
<dbReference type="RefSeq" id="WP_015282467.1">
    <property type="nucleotide sequence ID" value="NC_019940.1"/>
</dbReference>
<dbReference type="NCBIfam" id="TIGR01656">
    <property type="entry name" value="Histidinol-ppas"/>
    <property type="match status" value="1"/>
</dbReference>
<dbReference type="GO" id="GO:0034200">
    <property type="term" value="F:D-glycero-beta-D-manno-heptose 1,7-bisphosphate 7-phosphatase activity"/>
    <property type="evidence" value="ECO:0007669"/>
    <property type="project" value="UniProtKB-EC"/>
</dbReference>
<dbReference type="Proteomes" id="UP000010816">
    <property type="component" value="Chromosome"/>
</dbReference>
<evidence type="ECO:0000256" key="14">
    <source>
        <dbReference type="PIRNR" id="PIRNR004682"/>
    </source>
</evidence>
<feature type="site" description="Stabilizes the phosphoryl group" evidence="16">
    <location>
        <position position="104"/>
    </location>
</feature>
<evidence type="ECO:0000256" key="8">
    <source>
        <dbReference type="ARBA" id="ARBA00022723"/>
    </source>
</evidence>
<feature type="binding site" evidence="17">
    <location>
        <position position="10"/>
    </location>
    <ligand>
        <name>Mg(2+)</name>
        <dbReference type="ChEBI" id="CHEBI:18420"/>
    </ligand>
</feature>
<dbReference type="NCBIfam" id="NF006506">
    <property type="entry name" value="PRK08942.1"/>
    <property type="match status" value="1"/>
</dbReference>
<dbReference type="InterPro" id="IPR023214">
    <property type="entry name" value="HAD_sf"/>
</dbReference>
<reference evidence="18 19" key="1">
    <citation type="submission" date="2011-09" db="EMBL/GenBank/DDBJ databases">
        <title>Complete sequence of chromosome of Thioflavicoccus mobilis 8321.</title>
        <authorList>
            <consortium name="US DOE Joint Genome Institute"/>
            <person name="Lucas S."/>
            <person name="Han J."/>
            <person name="Lapidus A."/>
            <person name="Cheng J.-F."/>
            <person name="Goodwin L."/>
            <person name="Pitluck S."/>
            <person name="Peters L."/>
            <person name="Ovchinnikova G."/>
            <person name="Lu M."/>
            <person name="Detter J.C."/>
            <person name="Han C."/>
            <person name="Tapia R."/>
            <person name="Land M."/>
            <person name="Hauser L."/>
            <person name="Kyrpides N."/>
            <person name="Ivanova N."/>
            <person name="Pagani I."/>
            <person name="Vogl K."/>
            <person name="Liu Z."/>
            <person name="Imhoff J."/>
            <person name="Thiel V."/>
            <person name="Frigaard N.-U."/>
            <person name="Bryant D."/>
            <person name="Woyke T."/>
        </authorList>
    </citation>
    <scope>NUCLEOTIDE SEQUENCE [LARGE SCALE GENOMIC DNA]</scope>
    <source>
        <strain evidence="18 19">8321</strain>
    </source>
</reference>
<evidence type="ECO:0000256" key="3">
    <source>
        <dbReference type="ARBA" id="ARBA00001947"/>
    </source>
</evidence>
<evidence type="ECO:0000256" key="12">
    <source>
        <dbReference type="ARBA" id="ARBA00023277"/>
    </source>
</evidence>
<comment type="subcellular location">
    <subcellularLocation>
        <location evidence="4 14">Cytoplasm</location>
    </subcellularLocation>
</comment>
<sequence>MTKARLVLIDRDGVINEDSPDYIKGAEEWRPIPGSLEAIARLNRNDHRVCVVSNQSGLARGLFTIDDLNAIHQKLRTALDRIGGEIEGIFFCPHAPDAGCDCRKPAPGLLLAAAQRLHVDLQGVPVIGDSLGDILAARAVGAEPLLVLTGKGAQTLREHPDLIAAEAVFPDLAAAIDHLIRRGE</sequence>
<feature type="active site" description="Proton donor" evidence="15">
    <location>
        <position position="12"/>
    </location>
</feature>
<dbReference type="KEGG" id="tmb:Thimo_3686"/>
<evidence type="ECO:0000313" key="19">
    <source>
        <dbReference type="Proteomes" id="UP000010816"/>
    </source>
</evidence>
<comment type="similarity">
    <text evidence="13 14">Belongs to the gmhB family.</text>
</comment>
<dbReference type="NCBIfam" id="TIGR01662">
    <property type="entry name" value="HAD-SF-IIIA"/>
    <property type="match status" value="1"/>
</dbReference>
<dbReference type="OrthoDB" id="9788272at2"/>
<evidence type="ECO:0000256" key="16">
    <source>
        <dbReference type="PIRSR" id="PIRSR004682-3"/>
    </source>
</evidence>